<dbReference type="InterPro" id="IPR016181">
    <property type="entry name" value="Acyl_CoA_acyltransferase"/>
</dbReference>
<proteinExistence type="predicted"/>
<dbReference type="SUPFAM" id="SSF55729">
    <property type="entry name" value="Acyl-CoA N-acyltransferases (Nat)"/>
    <property type="match status" value="1"/>
</dbReference>
<reference evidence="2 3" key="1">
    <citation type="submission" date="2015-12" db="EMBL/GenBank/DDBJ databases">
        <title>Intraspecies pangenome expansion in the marine bacterium Alteromonas.</title>
        <authorList>
            <person name="Lopez-Perez M."/>
            <person name="Rodriguez-Valera F."/>
        </authorList>
    </citation>
    <scope>NUCLEOTIDE SEQUENCE [LARGE SCALE GENOMIC DNA]</scope>
    <source>
        <strain evidence="2 3">LMG 21861</strain>
    </source>
</reference>
<evidence type="ECO:0000259" key="1">
    <source>
        <dbReference type="PROSITE" id="PS51186"/>
    </source>
</evidence>
<dbReference type="Pfam" id="PF13508">
    <property type="entry name" value="Acetyltransf_7"/>
    <property type="match status" value="1"/>
</dbReference>
<evidence type="ECO:0000313" key="2">
    <source>
        <dbReference type="EMBL" id="AMJ73722.1"/>
    </source>
</evidence>
<feature type="domain" description="N-acetyltransferase" evidence="1">
    <location>
        <begin position="3"/>
        <end position="153"/>
    </location>
</feature>
<dbReference type="InterPro" id="IPR000182">
    <property type="entry name" value="GNAT_dom"/>
</dbReference>
<protein>
    <recommendedName>
        <fullName evidence="1">N-acetyltransferase domain-containing protein</fullName>
    </recommendedName>
</protein>
<name>A0ABM5YHG4_9ALTE</name>
<sequence length="184" mass="21237">MSITFLPISSSNANYIKVIDLYKEAFPEARKVPKWFLKYQLRNGKLGFSALHTEDMWIGLIHITEYEDIVFIQSIAILESCRSKGFGSQVLESLKNEHLGKRIVLNIEVIDKQASNYQQRVKRKEFYESNGFLPSGFTVKEPGENLEMLIYGSGISKKEIEYMYKNLFGRVLGLFIKPEITKIL</sequence>
<dbReference type="GeneID" id="83257398"/>
<organism evidence="2 3">
    <name type="scientific">Alteromonas stellipolaris</name>
    <dbReference type="NCBI Taxonomy" id="233316"/>
    <lineage>
        <taxon>Bacteria</taxon>
        <taxon>Pseudomonadati</taxon>
        <taxon>Pseudomonadota</taxon>
        <taxon>Gammaproteobacteria</taxon>
        <taxon>Alteromonadales</taxon>
        <taxon>Alteromonadaceae</taxon>
        <taxon>Alteromonas/Salinimonas group</taxon>
        <taxon>Alteromonas</taxon>
    </lineage>
</organism>
<dbReference type="Gene3D" id="3.40.630.30">
    <property type="match status" value="1"/>
</dbReference>
<dbReference type="PROSITE" id="PS51186">
    <property type="entry name" value="GNAT"/>
    <property type="match status" value="1"/>
</dbReference>
<accession>A0ABM5YHG4</accession>
<gene>
    <name evidence="2" type="ORF">AVL57_06870</name>
</gene>
<dbReference type="EMBL" id="CP013926">
    <property type="protein sequence ID" value="AMJ73722.1"/>
    <property type="molecule type" value="Genomic_DNA"/>
</dbReference>
<dbReference type="RefSeq" id="WP_057791987.1">
    <property type="nucleotide sequence ID" value="NZ_CP013926.1"/>
</dbReference>
<evidence type="ECO:0000313" key="3">
    <source>
        <dbReference type="Proteomes" id="UP000056750"/>
    </source>
</evidence>
<dbReference type="Proteomes" id="UP000056750">
    <property type="component" value="Chromosome"/>
</dbReference>
<keyword evidence="3" id="KW-1185">Reference proteome</keyword>